<dbReference type="GO" id="GO:0008233">
    <property type="term" value="F:peptidase activity"/>
    <property type="evidence" value="ECO:0007669"/>
    <property type="project" value="UniProtKB-KW"/>
</dbReference>
<dbReference type="Proteomes" id="UP000217265">
    <property type="component" value="Chromosome"/>
</dbReference>
<dbReference type="KEGG" id="vbh:CMV30_01140"/>
<keyword evidence="4 8" id="KW-0812">Transmembrane</keyword>
<evidence type="ECO:0000256" key="5">
    <source>
        <dbReference type="ARBA" id="ARBA00022801"/>
    </source>
</evidence>
<keyword evidence="3" id="KW-0645">Protease</keyword>
<feature type="transmembrane region" description="Helical" evidence="8">
    <location>
        <begin position="21"/>
        <end position="39"/>
    </location>
</feature>
<dbReference type="GO" id="GO:0006508">
    <property type="term" value="P:proteolysis"/>
    <property type="evidence" value="ECO:0007669"/>
    <property type="project" value="UniProtKB-KW"/>
</dbReference>
<feature type="transmembrane region" description="Helical" evidence="8">
    <location>
        <begin position="86"/>
        <end position="107"/>
    </location>
</feature>
<feature type="transmembrane region" description="Helical" evidence="8">
    <location>
        <begin position="240"/>
        <end position="266"/>
    </location>
</feature>
<proteinExistence type="predicted"/>
<sequence length="555" mass="59560">MTRPSAAPSGPAPAPFSSLPATARLCAALLAALLLIWSLHLWPQWLHNPDLSHGLFTPLIFFLLLHESRTRGTARWLPANALTTTALALALLIGLLLLALAGIYAAAVGWTHALVNFLAAFALCALLTAAWLAAAHARIRALPVNWPAAIAVSLWLLSAPIPPGTYTRLTQSLQLWVTDVVLSALHTLGIPALKNGNIIELATVSVGVEEACSGVRSLLSCIFAGLFFSAALVRSTGHRIVLIVLAPLLALAMNIARSLTLTLLANAGIDISGTWHDATGFAVLALTAALLAALALLLEKFSRPRPAPTSVSVSQPSTLNPQLSAPSAFHPSPVTLHLSLLTSGLLAASTLTVFFILNTRPSTRPASTPPDLAALLPATVPGWQTVTSDDLYRFSAQLQTSQLFQRSYARDTPDGPLQITAYLAYWPGGQSTVSLVASHTPDACWPGAGWQPDSSASSRETLALGPHTLPPAEHRFFTHERYPQHVWYWHLNDGQVIHHDGLGSPLKLLRLALRYGFRRDGDQFFIRISSNQPWEKIAQDPLLADILKNLHPLGL</sequence>
<organism evidence="10 11">
    <name type="scientific">Nibricoccus aquaticus</name>
    <dbReference type="NCBI Taxonomy" id="2576891"/>
    <lineage>
        <taxon>Bacteria</taxon>
        <taxon>Pseudomonadati</taxon>
        <taxon>Verrucomicrobiota</taxon>
        <taxon>Opitutia</taxon>
        <taxon>Opitutales</taxon>
        <taxon>Opitutaceae</taxon>
        <taxon>Nibricoccus</taxon>
    </lineage>
</organism>
<keyword evidence="11" id="KW-1185">Reference proteome</keyword>
<keyword evidence="6 8" id="KW-1133">Transmembrane helix</keyword>
<dbReference type="EMBL" id="CP023344">
    <property type="protein sequence ID" value="ATC62682.1"/>
    <property type="molecule type" value="Genomic_DNA"/>
</dbReference>
<evidence type="ECO:0000256" key="1">
    <source>
        <dbReference type="ARBA" id="ARBA00004651"/>
    </source>
</evidence>
<feature type="domain" description="Methanolan biosynthesis EpsI" evidence="9">
    <location>
        <begin position="347"/>
        <end position="552"/>
    </location>
</feature>
<keyword evidence="2" id="KW-1003">Cell membrane</keyword>
<feature type="transmembrane region" description="Helical" evidence="8">
    <location>
        <begin position="113"/>
        <end position="132"/>
    </location>
</feature>
<evidence type="ECO:0000313" key="11">
    <source>
        <dbReference type="Proteomes" id="UP000217265"/>
    </source>
</evidence>
<name>A0A290QFM9_9BACT</name>
<dbReference type="InterPro" id="IPR014263">
    <property type="entry name" value="Methanolan_biosynth_EpsI"/>
</dbReference>
<dbReference type="InterPro" id="IPR019127">
    <property type="entry name" value="Exosortase"/>
</dbReference>
<evidence type="ECO:0000256" key="4">
    <source>
        <dbReference type="ARBA" id="ARBA00022692"/>
    </source>
</evidence>
<dbReference type="OrthoDB" id="179487at2"/>
<accession>A0A290QFM9</accession>
<gene>
    <name evidence="10" type="ORF">CMV30_01140</name>
</gene>
<evidence type="ECO:0000313" key="10">
    <source>
        <dbReference type="EMBL" id="ATC62682.1"/>
    </source>
</evidence>
<feature type="transmembrane region" description="Helical" evidence="8">
    <location>
        <begin position="214"/>
        <end position="234"/>
    </location>
</feature>
<dbReference type="GO" id="GO:0005886">
    <property type="term" value="C:plasma membrane"/>
    <property type="evidence" value="ECO:0007669"/>
    <property type="project" value="UniProtKB-SubCell"/>
</dbReference>
<evidence type="ECO:0000256" key="6">
    <source>
        <dbReference type="ARBA" id="ARBA00022989"/>
    </source>
</evidence>
<protein>
    <recommendedName>
        <fullName evidence="9">Methanolan biosynthesis EpsI domain-containing protein</fullName>
    </recommendedName>
</protein>
<feature type="transmembrane region" description="Helical" evidence="8">
    <location>
        <begin position="144"/>
        <end position="161"/>
    </location>
</feature>
<dbReference type="NCBIfam" id="TIGR04178">
    <property type="entry name" value="exo_archaeo"/>
    <property type="match status" value="1"/>
</dbReference>
<keyword evidence="7 8" id="KW-0472">Membrane</keyword>
<dbReference type="AlphaFoldDB" id="A0A290QFM9"/>
<comment type="subcellular location">
    <subcellularLocation>
        <location evidence="1">Cell membrane</location>
        <topology evidence="1">Multi-pass membrane protein</topology>
    </subcellularLocation>
</comment>
<evidence type="ECO:0000259" key="9">
    <source>
        <dbReference type="Pfam" id="PF11984"/>
    </source>
</evidence>
<reference evidence="10 11" key="1">
    <citation type="submission" date="2017-09" db="EMBL/GenBank/DDBJ databases">
        <title>Complete genome sequence of Verrucomicrobial strain HZ-65, isolated from freshwater.</title>
        <authorList>
            <person name="Choi A."/>
        </authorList>
    </citation>
    <scope>NUCLEOTIDE SEQUENCE [LARGE SCALE GENOMIC DNA]</scope>
    <source>
        <strain evidence="10 11">HZ-65</strain>
    </source>
</reference>
<dbReference type="Pfam" id="PF09721">
    <property type="entry name" value="Exosortase_EpsH"/>
    <property type="match status" value="1"/>
</dbReference>
<dbReference type="RefSeq" id="WP_096054317.1">
    <property type="nucleotide sequence ID" value="NZ_CP023344.1"/>
</dbReference>
<keyword evidence="5" id="KW-0378">Hydrolase</keyword>
<dbReference type="Pfam" id="PF11984">
    <property type="entry name" value="DUF3485"/>
    <property type="match status" value="1"/>
</dbReference>
<evidence type="ECO:0000256" key="3">
    <source>
        <dbReference type="ARBA" id="ARBA00022670"/>
    </source>
</evidence>
<evidence type="ECO:0000256" key="7">
    <source>
        <dbReference type="ARBA" id="ARBA00023136"/>
    </source>
</evidence>
<feature type="transmembrane region" description="Helical" evidence="8">
    <location>
        <begin position="336"/>
        <end position="357"/>
    </location>
</feature>
<evidence type="ECO:0000256" key="2">
    <source>
        <dbReference type="ARBA" id="ARBA00022475"/>
    </source>
</evidence>
<evidence type="ECO:0000256" key="8">
    <source>
        <dbReference type="SAM" id="Phobius"/>
    </source>
</evidence>
<dbReference type="InterPro" id="IPR026392">
    <property type="entry name" value="Exo/Archaeosortase_dom"/>
</dbReference>
<feature type="transmembrane region" description="Helical" evidence="8">
    <location>
        <begin position="278"/>
        <end position="298"/>
    </location>
</feature>